<gene>
    <name evidence="1" type="ORF">CDAR_281111</name>
</gene>
<organism evidence="1 2">
    <name type="scientific">Caerostris darwini</name>
    <dbReference type="NCBI Taxonomy" id="1538125"/>
    <lineage>
        <taxon>Eukaryota</taxon>
        <taxon>Metazoa</taxon>
        <taxon>Ecdysozoa</taxon>
        <taxon>Arthropoda</taxon>
        <taxon>Chelicerata</taxon>
        <taxon>Arachnida</taxon>
        <taxon>Araneae</taxon>
        <taxon>Araneomorphae</taxon>
        <taxon>Entelegynae</taxon>
        <taxon>Araneoidea</taxon>
        <taxon>Araneidae</taxon>
        <taxon>Caerostris</taxon>
    </lineage>
</organism>
<dbReference type="EMBL" id="BPLQ01001512">
    <property type="protein sequence ID" value="GIX82406.1"/>
    <property type="molecule type" value="Genomic_DNA"/>
</dbReference>
<protein>
    <submittedName>
        <fullName evidence="1">Uncharacterized protein</fullName>
    </submittedName>
</protein>
<dbReference type="AlphaFoldDB" id="A0AAV4NFB8"/>
<comment type="caution">
    <text evidence="1">The sequence shown here is derived from an EMBL/GenBank/DDBJ whole genome shotgun (WGS) entry which is preliminary data.</text>
</comment>
<sequence>MKQNTKIRIEEKRNSLENRKRNFSFISSSAPSTYEPVNSSLREILDRNAPQISLEWKMRRVFFHNGHRHWPPRYPKPCMRKYPREWTMGCSLWKGAYTPNSSPPTTHHLFTMTSHSYANAKRRCFSFSNSRYLFGCWVTCHSVTDGKSRRNCPKDVCERKS</sequence>
<dbReference type="Proteomes" id="UP001054837">
    <property type="component" value="Unassembled WGS sequence"/>
</dbReference>
<proteinExistence type="predicted"/>
<name>A0AAV4NFB8_9ARAC</name>
<keyword evidence="2" id="KW-1185">Reference proteome</keyword>
<evidence type="ECO:0000313" key="2">
    <source>
        <dbReference type="Proteomes" id="UP001054837"/>
    </source>
</evidence>
<evidence type="ECO:0000313" key="1">
    <source>
        <dbReference type="EMBL" id="GIX82406.1"/>
    </source>
</evidence>
<accession>A0AAV4NFB8</accession>
<reference evidence="1 2" key="1">
    <citation type="submission" date="2021-06" db="EMBL/GenBank/DDBJ databases">
        <title>Caerostris darwini draft genome.</title>
        <authorList>
            <person name="Kono N."/>
            <person name="Arakawa K."/>
        </authorList>
    </citation>
    <scope>NUCLEOTIDE SEQUENCE [LARGE SCALE GENOMIC DNA]</scope>
</reference>